<feature type="domain" description="Response regulatory" evidence="5">
    <location>
        <begin position="18"/>
        <end position="135"/>
    </location>
</feature>
<dbReference type="InterPro" id="IPR011006">
    <property type="entry name" value="CheY-like_superfamily"/>
</dbReference>
<dbReference type="InterPro" id="IPR001789">
    <property type="entry name" value="Sig_transdc_resp-reg_receiver"/>
</dbReference>
<dbReference type="CDD" id="cd17535">
    <property type="entry name" value="REC_NarL-like"/>
    <property type="match status" value="1"/>
</dbReference>
<evidence type="ECO:0000259" key="5">
    <source>
        <dbReference type="PROSITE" id="PS50110"/>
    </source>
</evidence>
<evidence type="ECO:0000256" key="1">
    <source>
        <dbReference type="ARBA" id="ARBA00022553"/>
    </source>
</evidence>
<keyword evidence="7" id="KW-1185">Reference proteome</keyword>
<dbReference type="InterPro" id="IPR039420">
    <property type="entry name" value="WalR-like"/>
</dbReference>
<dbReference type="Pfam" id="PF00072">
    <property type="entry name" value="Response_reg"/>
    <property type="match status" value="1"/>
</dbReference>
<dbReference type="PANTHER" id="PTHR43214">
    <property type="entry name" value="TWO-COMPONENT RESPONSE REGULATOR"/>
    <property type="match status" value="1"/>
</dbReference>
<dbReference type="InterPro" id="IPR016032">
    <property type="entry name" value="Sig_transdc_resp-reg_C-effctor"/>
</dbReference>
<feature type="domain" description="HTH luxR-type" evidence="4">
    <location>
        <begin position="150"/>
        <end position="215"/>
    </location>
</feature>
<dbReference type="InterPro" id="IPR000792">
    <property type="entry name" value="Tscrpt_reg_LuxR_C"/>
</dbReference>
<organism evidence="6 7">
    <name type="scientific">Lysobacter stagni</name>
    <dbReference type="NCBI Taxonomy" id="3045172"/>
    <lineage>
        <taxon>Bacteria</taxon>
        <taxon>Pseudomonadati</taxon>
        <taxon>Pseudomonadota</taxon>
        <taxon>Gammaproteobacteria</taxon>
        <taxon>Lysobacterales</taxon>
        <taxon>Lysobacteraceae</taxon>
        <taxon>Lysobacter</taxon>
    </lineage>
</organism>
<dbReference type="SMART" id="SM00448">
    <property type="entry name" value="REC"/>
    <property type="match status" value="1"/>
</dbReference>
<dbReference type="InterPro" id="IPR058245">
    <property type="entry name" value="NreC/VraR/RcsB-like_REC"/>
</dbReference>
<dbReference type="PANTHER" id="PTHR43214:SF43">
    <property type="entry name" value="TWO-COMPONENT RESPONSE REGULATOR"/>
    <property type="match status" value="1"/>
</dbReference>
<dbReference type="SUPFAM" id="SSF46894">
    <property type="entry name" value="C-terminal effector domain of the bipartite response regulators"/>
    <property type="match status" value="1"/>
</dbReference>
<dbReference type="SMART" id="SM00421">
    <property type="entry name" value="HTH_LUXR"/>
    <property type="match status" value="1"/>
</dbReference>
<evidence type="ECO:0000256" key="3">
    <source>
        <dbReference type="PROSITE-ProRule" id="PRU00169"/>
    </source>
</evidence>
<feature type="modified residue" description="4-aspartylphosphate" evidence="3">
    <location>
        <position position="69"/>
    </location>
</feature>
<dbReference type="SUPFAM" id="SSF52172">
    <property type="entry name" value="CheY-like"/>
    <property type="match status" value="1"/>
</dbReference>
<dbReference type="Pfam" id="PF00196">
    <property type="entry name" value="GerE"/>
    <property type="match status" value="1"/>
</dbReference>
<dbReference type="CDD" id="cd06170">
    <property type="entry name" value="LuxR_C_like"/>
    <property type="match status" value="1"/>
</dbReference>
<dbReference type="RefSeq" id="WP_283213506.1">
    <property type="nucleotide sequence ID" value="NZ_JASGBI010000001.1"/>
</dbReference>
<dbReference type="EMBL" id="JASGBI010000001">
    <property type="protein sequence ID" value="MDI9240154.1"/>
    <property type="molecule type" value="Genomic_DNA"/>
</dbReference>
<evidence type="ECO:0000259" key="4">
    <source>
        <dbReference type="PROSITE" id="PS50043"/>
    </source>
</evidence>
<dbReference type="PROSITE" id="PS50110">
    <property type="entry name" value="RESPONSE_REGULATORY"/>
    <property type="match status" value="1"/>
</dbReference>
<name>A0ABT6XJA5_9GAMM</name>
<sequence length="221" mass="24056">MLPCFRRPAVRENVFMIRILLIDDHAIIREGFKRLFQASPSYRVVAETGEAAQAVQLARTRQADVAVVDLSLGNPDGGFALLRDFARMLPDVRRVVVSMHADPGVVMRALDHGAQGYVTKATAMGELVDVLDCVMAGGTALSSDVSRAVERPKTFGLTQREQETLRGLLSELPPKAIAADLGISVKTLYRHRTSLMAKLGARTTAALPRIARERGLLPPDS</sequence>
<reference evidence="6 7" key="1">
    <citation type="submission" date="2023-05" db="EMBL/GenBank/DDBJ databases">
        <title>Lysobacter sp. strain LF1 Genome sequencing and assembly.</title>
        <authorList>
            <person name="Jung Y."/>
        </authorList>
    </citation>
    <scope>NUCLEOTIDE SEQUENCE [LARGE SCALE GENOMIC DNA]</scope>
    <source>
        <strain evidence="6 7">LF1</strain>
    </source>
</reference>
<evidence type="ECO:0000256" key="2">
    <source>
        <dbReference type="ARBA" id="ARBA00023125"/>
    </source>
</evidence>
<keyword evidence="1 3" id="KW-0597">Phosphoprotein</keyword>
<accession>A0ABT6XJA5</accession>
<proteinExistence type="predicted"/>
<dbReference type="Gene3D" id="3.40.50.2300">
    <property type="match status" value="1"/>
</dbReference>
<gene>
    <name evidence="6" type="ORF">QLQ15_14670</name>
</gene>
<comment type="caution">
    <text evidence="6">The sequence shown here is derived from an EMBL/GenBank/DDBJ whole genome shotgun (WGS) entry which is preliminary data.</text>
</comment>
<evidence type="ECO:0000313" key="6">
    <source>
        <dbReference type="EMBL" id="MDI9240154.1"/>
    </source>
</evidence>
<dbReference type="Proteomes" id="UP001321580">
    <property type="component" value="Unassembled WGS sequence"/>
</dbReference>
<protein>
    <submittedName>
        <fullName evidence="6">Response regulator transcription factor</fullName>
    </submittedName>
</protein>
<keyword evidence="2" id="KW-0238">DNA-binding</keyword>
<evidence type="ECO:0000313" key="7">
    <source>
        <dbReference type="Proteomes" id="UP001321580"/>
    </source>
</evidence>
<dbReference type="PROSITE" id="PS50043">
    <property type="entry name" value="HTH_LUXR_2"/>
    <property type="match status" value="1"/>
</dbReference>